<proteinExistence type="predicted"/>
<evidence type="ECO:0000256" key="9">
    <source>
        <dbReference type="ARBA" id="ARBA00048138"/>
    </source>
</evidence>
<dbReference type="AlphaFoldDB" id="A0A5C1DFH7"/>
<dbReference type="InterPro" id="IPR036412">
    <property type="entry name" value="HAD-like_sf"/>
</dbReference>
<keyword evidence="7" id="KW-0460">Magnesium</keyword>
<evidence type="ECO:0000313" key="11">
    <source>
        <dbReference type="EMBL" id="QEL54667.1"/>
    </source>
</evidence>
<dbReference type="EC" id="3.1.3.3" evidence="3"/>
<evidence type="ECO:0000256" key="5">
    <source>
        <dbReference type="ARBA" id="ARBA00022723"/>
    </source>
</evidence>
<keyword evidence="12" id="KW-1185">Reference proteome</keyword>
<evidence type="ECO:0000256" key="1">
    <source>
        <dbReference type="ARBA" id="ARBA00001946"/>
    </source>
</evidence>
<comment type="pathway">
    <text evidence="2">Amino-acid biosynthesis; L-serine biosynthesis; L-serine from 3-phospho-D-glycerate: step 3/3.</text>
</comment>
<evidence type="ECO:0000256" key="6">
    <source>
        <dbReference type="ARBA" id="ARBA00022801"/>
    </source>
</evidence>
<evidence type="ECO:0000256" key="2">
    <source>
        <dbReference type="ARBA" id="ARBA00005135"/>
    </source>
</evidence>
<keyword evidence="5" id="KW-0479">Metal-binding</keyword>
<gene>
    <name evidence="11" type="primary">thrH</name>
    <name evidence="11" type="ORF">FYK34_03350</name>
</gene>
<evidence type="ECO:0000256" key="3">
    <source>
        <dbReference type="ARBA" id="ARBA00012640"/>
    </source>
</evidence>
<name>A0A5C1DFH7_9NEIS</name>
<evidence type="ECO:0000256" key="10">
    <source>
        <dbReference type="ARBA" id="ARBA00048523"/>
    </source>
</evidence>
<accession>A0A5C1DFH7</accession>
<dbReference type="KEGG" id="chrm:FYK34_03350"/>
<dbReference type="GO" id="GO:0016740">
    <property type="term" value="F:transferase activity"/>
    <property type="evidence" value="ECO:0007669"/>
    <property type="project" value="UniProtKB-KW"/>
</dbReference>
<keyword evidence="8" id="KW-0718">Serine biosynthesis</keyword>
<dbReference type="GO" id="GO:0036424">
    <property type="term" value="F:L-phosphoserine phosphatase activity"/>
    <property type="evidence" value="ECO:0007669"/>
    <property type="project" value="TreeGrafter"/>
</dbReference>
<keyword evidence="11" id="KW-0808">Transferase</keyword>
<evidence type="ECO:0000256" key="7">
    <source>
        <dbReference type="ARBA" id="ARBA00022842"/>
    </source>
</evidence>
<dbReference type="Gene3D" id="3.90.1470.10">
    <property type="entry name" value="thrh gene product, domain 2"/>
    <property type="match status" value="1"/>
</dbReference>
<comment type="catalytic activity">
    <reaction evidence="10">
        <text>O-phospho-D-serine + H2O = D-serine + phosphate</text>
        <dbReference type="Rhea" id="RHEA:24873"/>
        <dbReference type="ChEBI" id="CHEBI:15377"/>
        <dbReference type="ChEBI" id="CHEBI:35247"/>
        <dbReference type="ChEBI" id="CHEBI:43474"/>
        <dbReference type="ChEBI" id="CHEBI:58680"/>
        <dbReference type="EC" id="3.1.3.3"/>
    </reaction>
</comment>
<dbReference type="RefSeq" id="WP_149295049.1">
    <property type="nucleotide sequence ID" value="NZ_CP043473.1"/>
</dbReference>
<organism evidence="11 12">
    <name type="scientific">Chromobacterium paludis</name>
    <dbReference type="NCBI Taxonomy" id="2605945"/>
    <lineage>
        <taxon>Bacteria</taxon>
        <taxon>Pseudomonadati</taxon>
        <taxon>Pseudomonadota</taxon>
        <taxon>Betaproteobacteria</taxon>
        <taxon>Neisseriales</taxon>
        <taxon>Chromobacteriaceae</taxon>
        <taxon>Chromobacterium</taxon>
    </lineage>
</organism>
<evidence type="ECO:0000256" key="4">
    <source>
        <dbReference type="ARBA" id="ARBA00022605"/>
    </source>
</evidence>
<dbReference type="NCBIfam" id="NF010109">
    <property type="entry name" value="PRK13582.1"/>
    <property type="match status" value="1"/>
</dbReference>
<reference evidence="11 12" key="1">
    <citation type="submission" date="2019-08" db="EMBL/GenBank/DDBJ databases">
        <title>Chromobacterium paludis, a novel bacterium isolated from a Maryland marsh pond.</title>
        <authorList>
            <person name="Blackburn M.B."/>
            <person name="Gundersen-Rindal D.E."/>
        </authorList>
    </citation>
    <scope>NUCLEOTIDE SEQUENCE [LARGE SCALE GENOMIC DNA]</scope>
    <source>
        <strain evidence="12">IIBBL 257-1</strain>
    </source>
</reference>
<dbReference type="PANTHER" id="PTHR43344:SF2">
    <property type="entry name" value="PHOSPHOSERINE PHOSPHATASE"/>
    <property type="match status" value="1"/>
</dbReference>
<dbReference type="GO" id="GO:0005737">
    <property type="term" value="C:cytoplasm"/>
    <property type="evidence" value="ECO:0007669"/>
    <property type="project" value="TreeGrafter"/>
</dbReference>
<dbReference type="InterPro" id="IPR050582">
    <property type="entry name" value="HAD-like_SerB"/>
</dbReference>
<dbReference type="SUPFAM" id="SSF56784">
    <property type="entry name" value="HAD-like"/>
    <property type="match status" value="1"/>
</dbReference>
<evidence type="ECO:0000313" key="12">
    <source>
        <dbReference type="Proteomes" id="UP000322079"/>
    </source>
</evidence>
<keyword evidence="4" id="KW-0028">Amino-acid biosynthesis</keyword>
<dbReference type="PANTHER" id="PTHR43344">
    <property type="entry name" value="PHOSPHOSERINE PHOSPHATASE"/>
    <property type="match status" value="1"/>
</dbReference>
<comment type="cofactor">
    <cofactor evidence="1">
        <name>Mg(2+)</name>
        <dbReference type="ChEBI" id="CHEBI:18420"/>
    </cofactor>
</comment>
<sequence length="205" mass="22283">MNLACIDMEGVLIPELWPIIARETGIPALAATTRECPDYATLVNQRIALLKSHHIGLARVVDICAAQAPLPGAIEFLAALSPSWRILIVSDAFQQMLAPLLAQLGRPDAACHVFDCDGQGYINAARYTRSQGKQEAIAAARRDYRRIMAVGDALNDLAMLRAADQGYLFRPSATTRQALRPDDALTVEIVDGYPAILERCARISA</sequence>
<dbReference type="EMBL" id="CP043473">
    <property type="protein sequence ID" value="QEL54667.1"/>
    <property type="molecule type" value="Genomic_DNA"/>
</dbReference>
<dbReference type="GO" id="GO:0000287">
    <property type="term" value="F:magnesium ion binding"/>
    <property type="evidence" value="ECO:0007669"/>
    <property type="project" value="TreeGrafter"/>
</dbReference>
<protein>
    <recommendedName>
        <fullName evidence="3">phosphoserine phosphatase</fullName>
        <ecNumber evidence="3">3.1.3.3</ecNumber>
    </recommendedName>
</protein>
<keyword evidence="6" id="KW-0378">Hydrolase</keyword>
<dbReference type="Gene3D" id="3.40.50.1000">
    <property type="entry name" value="HAD superfamily/HAD-like"/>
    <property type="match status" value="1"/>
</dbReference>
<dbReference type="InterPro" id="IPR023214">
    <property type="entry name" value="HAD_sf"/>
</dbReference>
<dbReference type="GO" id="GO:0006564">
    <property type="term" value="P:L-serine biosynthetic process"/>
    <property type="evidence" value="ECO:0007669"/>
    <property type="project" value="UniProtKB-KW"/>
</dbReference>
<comment type="catalytic activity">
    <reaction evidence="9">
        <text>O-phospho-L-serine + H2O = L-serine + phosphate</text>
        <dbReference type="Rhea" id="RHEA:21208"/>
        <dbReference type="ChEBI" id="CHEBI:15377"/>
        <dbReference type="ChEBI" id="CHEBI:33384"/>
        <dbReference type="ChEBI" id="CHEBI:43474"/>
        <dbReference type="ChEBI" id="CHEBI:57524"/>
        <dbReference type="EC" id="3.1.3.3"/>
    </reaction>
</comment>
<evidence type="ECO:0000256" key="8">
    <source>
        <dbReference type="ARBA" id="ARBA00023299"/>
    </source>
</evidence>
<dbReference type="Proteomes" id="UP000322079">
    <property type="component" value="Chromosome"/>
</dbReference>
<dbReference type="Pfam" id="PF00702">
    <property type="entry name" value="Hydrolase"/>
    <property type="match status" value="1"/>
</dbReference>